<evidence type="ECO:0000256" key="1">
    <source>
        <dbReference type="ARBA" id="ARBA00023136"/>
    </source>
</evidence>
<keyword evidence="3" id="KW-0812">Transmembrane</keyword>
<dbReference type="Proteomes" id="UP001345013">
    <property type="component" value="Unassembled WGS sequence"/>
</dbReference>
<comment type="caution">
    <text evidence="4">The sequence shown here is derived from an EMBL/GenBank/DDBJ whole genome shotgun (WGS) entry which is preliminary data.</text>
</comment>
<feature type="transmembrane region" description="Helical" evidence="3">
    <location>
        <begin position="546"/>
        <end position="569"/>
    </location>
</feature>
<feature type="region of interest" description="Disordered" evidence="2">
    <location>
        <begin position="597"/>
        <end position="620"/>
    </location>
</feature>
<dbReference type="PANTHER" id="PTHR13315:SF1">
    <property type="entry name" value="PROTEIN TED1"/>
    <property type="match status" value="1"/>
</dbReference>
<evidence type="ECO:0000256" key="3">
    <source>
        <dbReference type="SAM" id="Phobius"/>
    </source>
</evidence>
<reference evidence="4 5" key="1">
    <citation type="submission" date="2023-08" db="EMBL/GenBank/DDBJ databases">
        <title>Black Yeasts Isolated from many extreme environments.</title>
        <authorList>
            <person name="Coleine C."/>
            <person name="Stajich J.E."/>
            <person name="Selbmann L."/>
        </authorList>
    </citation>
    <scope>NUCLEOTIDE SEQUENCE [LARGE SCALE GENOMIC DNA]</scope>
    <source>
        <strain evidence="4 5">CCFEE 5885</strain>
    </source>
</reference>
<sequence length="620" mass="70071">MSLRFVFVWLRLIITISAVLSTTYLYLYPVVYGCAFPSTSGILRHGFKNTLAQHWGHIDDDDTSIAPFRLLVLADPQLEGDSSLPDSEDALLARIGVHWSRLRQSHQHELKHVLAEVVKDLAYEDIPRAFWTARKTLDLFGNDHYLAHIYRTLHWWTKPTHVTVLGDLIGSQWVSEDEFAWRGWRYWHRVFAGSQKVDEEVMSIHQQDKDKQSKFALGKDSSEDWSRTVINIAGNHDIGYAGDISKSRIERFEQAFGKVDWDIKFSYPSERVPEGRKSVGLPTPEIHLIVLNSMLLDTPVLDQSLQGDTYTYINNLITKSLDPVESRNSTFTLLLTHVPLHKPEGVCVDAPFFDYWDFEEADGAFKNGGLKEQNHLSEHASHNGILRAIYGMSGDRHEPVGGRGRNGLILNGHDHEGCDTVHYIERTPRPIAPIEANGKEAITGEEEPQPEPSGVPSSEEHDPQHGEASSWEWKAVRASDFVSRVGDGKPSRTEPNIVTSLREITLRSMMGDYSGNAGLLSLWYDFDAGNWDYQITMCPLGVQHTWWAIHVLDIIAIALVLAQLGAWLYRRTIGYMKRSESTIGTATVSKARVKQTGKRASNNVVVKEDNSAASKRRRNR</sequence>
<evidence type="ECO:0000313" key="5">
    <source>
        <dbReference type="Proteomes" id="UP001345013"/>
    </source>
</evidence>
<dbReference type="EMBL" id="JAVRRG010000012">
    <property type="protein sequence ID" value="KAK5098976.1"/>
    <property type="molecule type" value="Genomic_DNA"/>
</dbReference>
<evidence type="ECO:0000313" key="4">
    <source>
        <dbReference type="EMBL" id="KAK5098976.1"/>
    </source>
</evidence>
<dbReference type="PROSITE" id="PS51257">
    <property type="entry name" value="PROKAR_LIPOPROTEIN"/>
    <property type="match status" value="1"/>
</dbReference>
<dbReference type="InterPro" id="IPR033308">
    <property type="entry name" value="PGAP5/Cdc1/Ted1"/>
</dbReference>
<keyword evidence="3" id="KW-1133">Transmembrane helix</keyword>
<dbReference type="InterPro" id="IPR029052">
    <property type="entry name" value="Metallo-depent_PP-like"/>
</dbReference>
<feature type="region of interest" description="Disordered" evidence="2">
    <location>
        <begin position="443"/>
        <end position="470"/>
    </location>
</feature>
<accession>A0ABR0KK60</accession>
<keyword evidence="1 3" id="KW-0472">Membrane</keyword>
<dbReference type="SUPFAM" id="SSF56300">
    <property type="entry name" value="Metallo-dependent phosphatases"/>
    <property type="match status" value="1"/>
</dbReference>
<dbReference type="PANTHER" id="PTHR13315">
    <property type="entry name" value="METALLO PHOSPHOESTERASE RELATED"/>
    <property type="match status" value="1"/>
</dbReference>
<gene>
    <name evidence="4" type="ORF">LTR24_001604</name>
</gene>
<keyword evidence="5" id="KW-1185">Reference proteome</keyword>
<protein>
    <submittedName>
        <fullName evidence="4">Uncharacterized protein</fullName>
    </submittedName>
</protein>
<proteinExistence type="predicted"/>
<name>A0ABR0KK60_9EURO</name>
<organism evidence="4 5">
    <name type="scientific">Lithohypha guttulata</name>
    <dbReference type="NCBI Taxonomy" id="1690604"/>
    <lineage>
        <taxon>Eukaryota</taxon>
        <taxon>Fungi</taxon>
        <taxon>Dikarya</taxon>
        <taxon>Ascomycota</taxon>
        <taxon>Pezizomycotina</taxon>
        <taxon>Eurotiomycetes</taxon>
        <taxon>Chaetothyriomycetidae</taxon>
        <taxon>Chaetothyriales</taxon>
        <taxon>Trichomeriaceae</taxon>
        <taxon>Lithohypha</taxon>
    </lineage>
</organism>
<evidence type="ECO:0000256" key="2">
    <source>
        <dbReference type="SAM" id="MobiDB-lite"/>
    </source>
</evidence>